<keyword evidence="1 5" id="KW-0032">Aminotransferase</keyword>
<evidence type="ECO:0000313" key="7">
    <source>
        <dbReference type="Proteomes" id="UP000234966"/>
    </source>
</evidence>
<comment type="caution">
    <text evidence="6">The sequence shown here is derived from an EMBL/GenBank/DDBJ whole genome shotgun (WGS) entry which is preliminary data.</text>
</comment>
<dbReference type="PROSITE" id="PS00600">
    <property type="entry name" value="AA_TRANSFER_CLASS_3"/>
    <property type="match status" value="1"/>
</dbReference>
<dbReference type="Gene3D" id="3.90.1150.10">
    <property type="entry name" value="Aspartate Aminotransferase, domain 1"/>
    <property type="match status" value="1"/>
</dbReference>
<feature type="binding site" evidence="5">
    <location>
        <position position="143"/>
    </location>
    <ligand>
        <name>pyridoxal 5'-phosphate</name>
        <dbReference type="ChEBI" id="CHEBI:597326"/>
    </ligand>
</feature>
<gene>
    <name evidence="5" type="primary">argD</name>
    <name evidence="6" type="ORF">CEN41_01855</name>
</gene>
<name>A0A2N6MNJ9_9CYAN</name>
<keyword evidence="5" id="KW-0963">Cytoplasm</keyword>
<evidence type="ECO:0000256" key="5">
    <source>
        <dbReference type="HAMAP-Rule" id="MF_01107"/>
    </source>
</evidence>
<comment type="subunit">
    <text evidence="5">Homodimer.</text>
</comment>
<dbReference type="InterPro" id="IPR049704">
    <property type="entry name" value="Aminotrans_3_PPA_site"/>
</dbReference>
<dbReference type="GO" id="GO:0030170">
    <property type="term" value="F:pyridoxal phosphate binding"/>
    <property type="evidence" value="ECO:0007669"/>
    <property type="project" value="InterPro"/>
</dbReference>
<dbReference type="Gene3D" id="3.40.640.10">
    <property type="entry name" value="Type I PLP-dependent aspartate aminotransferase-like (Major domain)"/>
    <property type="match status" value="1"/>
</dbReference>
<dbReference type="InterPro" id="IPR015422">
    <property type="entry name" value="PyrdxlP-dep_Trfase_small"/>
</dbReference>
<comment type="cofactor">
    <cofactor evidence="5">
        <name>pyridoxal 5'-phosphate</name>
        <dbReference type="ChEBI" id="CHEBI:597326"/>
    </cofactor>
    <text evidence="5">Binds 1 pyridoxal phosphate per subunit.</text>
</comment>
<dbReference type="FunFam" id="3.40.640.10:FF:000004">
    <property type="entry name" value="Acetylornithine aminotransferase"/>
    <property type="match status" value="1"/>
</dbReference>
<dbReference type="UniPathway" id="UPA00068">
    <property type="reaction ID" value="UER00109"/>
</dbReference>
<organism evidence="6 7">
    <name type="scientific">Fischerella thermalis CCMEE 5330</name>
    <dbReference type="NCBI Taxonomy" id="2019670"/>
    <lineage>
        <taxon>Bacteria</taxon>
        <taxon>Bacillati</taxon>
        <taxon>Cyanobacteriota</taxon>
        <taxon>Cyanophyceae</taxon>
        <taxon>Nostocales</taxon>
        <taxon>Hapalosiphonaceae</taxon>
        <taxon>Fischerella</taxon>
    </lineage>
</organism>
<dbReference type="NCBIfam" id="TIGR00707">
    <property type="entry name" value="argD"/>
    <property type="match status" value="1"/>
</dbReference>
<accession>A0A2N6MNJ9</accession>
<evidence type="ECO:0000256" key="4">
    <source>
        <dbReference type="ARBA" id="ARBA00022898"/>
    </source>
</evidence>
<feature type="binding site" evidence="5">
    <location>
        <position position="286"/>
    </location>
    <ligand>
        <name>pyridoxal 5'-phosphate</name>
        <dbReference type="ChEBI" id="CHEBI:597326"/>
    </ligand>
</feature>
<dbReference type="EMBL" id="NMQI01000031">
    <property type="protein sequence ID" value="PMB48302.1"/>
    <property type="molecule type" value="Genomic_DNA"/>
</dbReference>
<feature type="binding site" evidence="5">
    <location>
        <begin position="110"/>
        <end position="111"/>
    </location>
    <ligand>
        <name>pyridoxal 5'-phosphate</name>
        <dbReference type="ChEBI" id="CHEBI:597326"/>
    </ligand>
</feature>
<keyword evidence="5" id="KW-0055">Arginine biosynthesis</keyword>
<keyword evidence="4 5" id="KW-0663">Pyridoxal phosphate</keyword>
<dbReference type="GO" id="GO:0005737">
    <property type="term" value="C:cytoplasm"/>
    <property type="evidence" value="ECO:0007669"/>
    <property type="project" value="UniProtKB-SubCell"/>
</dbReference>
<dbReference type="PANTHER" id="PTHR11986:SF79">
    <property type="entry name" value="ACETYLORNITHINE AMINOTRANSFERASE, MITOCHONDRIAL"/>
    <property type="match status" value="1"/>
</dbReference>
<comment type="similarity">
    <text evidence="5">Belongs to the class-III pyridoxal-phosphate-dependent aminotransferase family. ArgD subfamily.</text>
</comment>
<comment type="subcellular location">
    <subcellularLocation>
        <location evidence="5">Cytoplasm</location>
    </subcellularLocation>
</comment>
<keyword evidence="3 5" id="KW-0808">Transferase</keyword>
<dbReference type="EC" id="2.6.1.11" evidence="5"/>
<dbReference type="AlphaFoldDB" id="A0A2N6MNJ9"/>
<dbReference type="InterPro" id="IPR015424">
    <property type="entry name" value="PyrdxlP-dep_Trfase"/>
</dbReference>
<dbReference type="PIRSF" id="PIRSF000521">
    <property type="entry name" value="Transaminase_4ab_Lys_Orn"/>
    <property type="match status" value="1"/>
</dbReference>
<dbReference type="SUPFAM" id="SSF53383">
    <property type="entry name" value="PLP-dependent transferases"/>
    <property type="match status" value="1"/>
</dbReference>
<dbReference type="GO" id="GO:0042802">
    <property type="term" value="F:identical protein binding"/>
    <property type="evidence" value="ECO:0007669"/>
    <property type="project" value="TreeGrafter"/>
</dbReference>
<dbReference type="InterPro" id="IPR050103">
    <property type="entry name" value="Class-III_PLP-dep_AT"/>
</dbReference>
<dbReference type="CDD" id="cd00610">
    <property type="entry name" value="OAT_like"/>
    <property type="match status" value="1"/>
</dbReference>
<dbReference type="InterPro" id="IPR015421">
    <property type="entry name" value="PyrdxlP-dep_Trfase_major"/>
</dbReference>
<dbReference type="Proteomes" id="UP000234966">
    <property type="component" value="Unassembled WGS sequence"/>
</dbReference>
<dbReference type="GO" id="GO:0006526">
    <property type="term" value="P:L-arginine biosynthetic process"/>
    <property type="evidence" value="ECO:0007669"/>
    <property type="project" value="UniProtKB-UniRule"/>
</dbReference>
<feature type="binding site" evidence="5">
    <location>
        <begin position="228"/>
        <end position="231"/>
    </location>
    <ligand>
        <name>pyridoxal 5'-phosphate</name>
        <dbReference type="ChEBI" id="CHEBI:597326"/>
    </ligand>
</feature>
<sequence>MVETTVPLTLIEQEHQYLVQTYGRPDFVLVRGDGMTLYDDGGRAYADWVAGIAVNALGYNDAGVQQEIRQGLESGLIHLSNLYHNAPMIELARTLVEKSFADRVFFANSGTEANEGALKFARRVAYNADKPEKIEFITFDHGFHGRSMGSLSMTPKEKYQKPFKPLLPGVHVAEFNNIESVRALINERTSAVMIEPIQGEGGIHEAAPEFLRALRALCDEYNAVLIFDEVQCGVGRTGALWAHEASGVTPDIMTIAKPLAAGLPIGAILVTQRIADNISAGDHGSTFAGGPLITRVAKHVIERVSEPSFLAHVREVGDYLQERLSEINSPLVTQIRGRGLMVGVEMSVDVSPVVKMGYEHGLLLVNAGPNVIRLVPPLIATKADVDNLVAKLTVILESLS</sequence>
<dbReference type="InterPro" id="IPR005814">
    <property type="entry name" value="Aminotrans_3"/>
</dbReference>
<comment type="catalytic activity">
    <reaction evidence="5">
        <text>N(2)-acetyl-L-ornithine + 2-oxoglutarate = N-acetyl-L-glutamate 5-semialdehyde + L-glutamate</text>
        <dbReference type="Rhea" id="RHEA:18049"/>
        <dbReference type="ChEBI" id="CHEBI:16810"/>
        <dbReference type="ChEBI" id="CHEBI:29123"/>
        <dbReference type="ChEBI" id="CHEBI:29985"/>
        <dbReference type="ChEBI" id="CHEBI:57805"/>
        <dbReference type="EC" id="2.6.1.11"/>
    </reaction>
</comment>
<proteinExistence type="inferred from homology"/>
<dbReference type="Pfam" id="PF00202">
    <property type="entry name" value="Aminotran_3"/>
    <property type="match status" value="1"/>
</dbReference>
<feature type="binding site" evidence="5">
    <location>
        <position position="285"/>
    </location>
    <ligand>
        <name>N(2)-acetyl-L-ornithine</name>
        <dbReference type="ChEBI" id="CHEBI:57805"/>
    </ligand>
</feature>
<evidence type="ECO:0000256" key="1">
    <source>
        <dbReference type="ARBA" id="ARBA00022576"/>
    </source>
</evidence>
<dbReference type="PANTHER" id="PTHR11986">
    <property type="entry name" value="AMINOTRANSFERASE CLASS III"/>
    <property type="match status" value="1"/>
</dbReference>
<evidence type="ECO:0000256" key="3">
    <source>
        <dbReference type="ARBA" id="ARBA00022679"/>
    </source>
</evidence>
<comment type="pathway">
    <text evidence="5">Amino-acid biosynthesis; L-arginine biosynthesis; N(2)-acetyl-L-ornithine from L-glutamate: step 4/4.</text>
</comment>
<dbReference type="HAMAP" id="MF_01107">
    <property type="entry name" value="ArgD_aminotrans_3"/>
    <property type="match status" value="1"/>
</dbReference>
<reference evidence="6 7" key="1">
    <citation type="submission" date="2017-07" db="EMBL/GenBank/DDBJ databases">
        <title>Genomes of Fischerella (Mastigocladus) sp. strains.</title>
        <authorList>
            <person name="Miller S.R."/>
        </authorList>
    </citation>
    <scope>NUCLEOTIDE SEQUENCE [LARGE SCALE GENOMIC DNA]</scope>
    <source>
        <strain evidence="6 7">CCMEE 5330</strain>
    </source>
</reference>
<keyword evidence="2 5" id="KW-0028">Amino-acid biosynthesis</keyword>
<protein>
    <recommendedName>
        <fullName evidence="5">Acetylornithine aminotransferase</fullName>
        <shortName evidence="5">ACOAT</shortName>
        <ecNumber evidence="5">2.6.1.11</ecNumber>
    </recommendedName>
</protein>
<dbReference type="NCBIfam" id="NF002325">
    <property type="entry name" value="PRK01278.1"/>
    <property type="match status" value="1"/>
</dbReference>
<comment type="miscellaneous">
    <text evidence="5">May also have succinyldiaminopimelate aminotransferase activity, thus carrying out the corresponding step in lysine biosynthesis.</text>
</comment>
<evidence type="ECO:0000256" key="2">
    <source>
        <dbReference type="ARBA" id="ARBA00022605"/>
    </source>
</evidence>
<feature type="binding site" evidence="5">
    <location>
        <position position="146"/>
    </location>
    <ligand>
        <name>N(2)-acetyl-L-ornithine</name>
        <dbReference type="ChEBI" id="CHEBI:57805"/>
    </ligand>
</feature>
<dbReference type="InterPro" id="IPR004636">
    <property type="entry name" value="AcOrn/SuccOrn_fam"/>
</dbReference>
<dbReference type="GO" id="GO:0003992">
    <property type="term" value="F:N2-acetyl-L-ornithine:2-oxoglutarate 5-aminotransferase activity"/>
    <property type="evidence" value="ECO:0007669"/>
    <property type="project" value="UniProtKB-UniRule"/>
</dbReference>
<evidence type="ECO:0000313" key="6">
    <source>
        <dbReference type="EMBL" id="PMB48302.1"/>
    </source>
</evidence>
<feature type="modified residue" description="N6-(pyridoxal phosphate)lysine" evidence="5">
    <location>
        <position position="257"/>
    </location>
</feature>